<dbReference type="PANTHER" id="PTHR14856:SF9">
    <property type="entry name" value="PQ-LOOP REPEAT-CONTAINING PROTEIN 1"/>
    <property type="match status" value="1"/>
</dbReference>
<dbReference type="InterPro" id="IPR006603">
    <property type="entry name" value="PQ-loop_rpt"/>
</dbReference>
<evidence type="ECO:0000313" key="9">
    <source>
        <dbReference type="EMBL" id="KAK2164642.1"/>
    </source>
</evidence>
<evidence type="ECO:0000256" key="3">
    <source>
        <dbReference type="ARBA" id="ARBA00022737"/>
    </source>
</evidence>
<evidence type="ECO:0000256" key="5">
    <source>
        <dbReference type="ARBA" id="ARBA00023136"/>
    </source>
</evidence>
<dbReference type="PANTHER" id="PTHR14856">
    <property type="entry name" value="PQ-LOOP REPEAT-CONTAINING PROTEIN 1-LIKE PROTEIN"/>
    <property type="match status" value="1"/>
</dbReference>
<reference evidence="9" key="1">
    <citation type="journal article" date="2023" name="Mol. Biol. Evol.">
        <title>Third-Generation Sequencing Reveals the Adaptive Role of the Epigenome in Three Deep-Sea Polychaetes.</title>
        <authorList>
            <person name="Perez M."/>
            <person name="Aroh O."/>
            <person name="Sun Y."/>
            <person name="Lan Y."/>
            <person name="Juniper S.K."/>
            <person name="Young C.R."/>
            <person name="Angers B."/>
            <person name="Qian P.Y."/>
        </authorList>
    </citation>
    <scope>NUCLEOTIDE SEQUENCE</scope>
    <source>
        <strain evidence="9">P08H-3</strain>
    </source>
</reference>
<keyword evidence="2 8" id="KW-0812">Transmembrane</keyword>
<evidence type="ECO:0000256" key="8">
    <source>
        <dbReference type="SAM" id="Phobius"/>
    </source>
</evidence>
<sequence length="281" mass="32278">MEVPSFTEEYLTAVVTYVSAFLMIFGGIVPYIPQYLDIRKTKNADGFSLFVCFVLLVANIMRILFWFGVHFELPLLLQSIIMIVTMFAMIHICTSVKAKSELVSLKPRIFSESESIVKGKDETVVARMTSHNVTTKACIPSAGGNKSDSYFSDFDSRYFWRWTDFYSYVEFISLFAAMMGALTYFLLEIKLYIELLGFLAVFFEAMLGAPQFYRNYQNRSTKGMSVKMVLCWTSGDIFKTVYFVLREAPMQFWICGSMQVCLDIAIIIQVFYYGLRKPAVQ</sequence>
<feature type="transmembrane region" description="Helical" evidence="8">
    <location>
        <begin position="44"/>
        <end position="69"/>
    </location>
</feature>
<evidence type="ECO:0000313" key="10">
    <source>
        <dbReference type="Proteomes" id="UP001208570"/>
    </source>
</evidence>
<dbReference type="GO" id="GO:0045332">
    <property type="term" value="P:phospholipid translocation"/>
    <property type="evidence" value="ECO:0007669"/>
    <property type="project" value="TreeGrafter"/>
</dbReference>
<evidence type="ECO:0000256" key="4">
    <source>
        <dbReference type="ARBA" id="ARBA00022989"/>
    </source>
</evidence>
<comment type="caution">
    <text evidence="9">The sequence shown here is derived from an EMBL/GenBank/DDBJ whole genome shotgun (WGS) entry which is preliminary data.</text>
</comment>
<feature type="transmembrane region" description="Helical" evidence="8">
    <location>
        <begin position="192"/>
        <end position="213"/>
    </location>
</feature>
<dbReference type="InterPro" id="IPR052241">
    <property type="entry name" value="SLC66/Scramblase_ANY1"/>
</dbReference>
<gene>
    <name evidence="9" type="ORF">LSH36_61g11040</name>
</gene>
<dbReference type="FunFam" id="1.20.1280.290:FF:000008">
    <property type="entry name" value="PQ-loop repeat-containing protein 1"/>
    <property type="match status" value="1"/>
</dbReference>
<keyword evidence="4 8" id="KW-1133">Transmembrane helix</keyword>
<evidence type="ECO:0000256" key="6">
    <source>
        <dbReference type="ARBA" id="ARBA00040648"/>
    </source>
</evidence>
<feature type="transmembrane region" description="Helical" evidence="8">
    <location>
        <begin position="12"/>
        <end position="32"/>
    </location>
</feature>
<proteinExistence type="predicted"/>
<dbReference type="GO" id="GO:0005768">
    <property type="term" value="C:endosome"/>
    <property type="evidence" value="ECO:0007669"/>
    <property type="project" value="TreeGrafter"/>
</dbReference>
<comment type="subcellular location">
    <subcellularLocation>
        <location evidence="1">Membrane</location>
        <topology evidence="1">Multi-pass membrane protein</topology>
    </subcellularLocation>
</comment>
<dbReference type="GO" id="GO:0042147">
    <property type="term" value="P:retrograde transport, endosome to Golgi"/>
    <property type="evidence" value="ECO:0007669"/>
    <property type="project" value="TreeGrafter"/>
</dbReference>
<dbReference type="Pfam" id="PF04193">
    <property type="entry name" value="PQ-loop"/>
    <property type="match status" value="2"/>
</dbReference>
<feature type="transmembrane region" description="Helical" evidence="8">
    <location>
        <begin position="75"/>
        <end position="96"/>
    </location>
</feature>
<dbReference type="AlphaFoldDB" id="A0AAD9K4M2"/>
<organism evidence="9 10">
    <name type="scientific">Paralvinella palmiformis</name>
    <dbReference type="NCBI Taxonomy" id="53620"/>
    <lineage>
        <taxon>Eukaryota</taxon>
        <taxon>Metazoa</taxon>
        <taxon>Spiralia</taxon>
        <taxon>Lophotrochozoa</taxon>
        <taxon>Annelida</taxon>
        <taxon>Polychaeta</taxon>
        <taxon>Sedentaria</taxon>
        <taxon>Canalipalpata</taxon>
        <taxon>Terebellida</taxon>
        <taxon>Terebelliformia</taxon>
        <taxon>Alvinellidae</taxon>
        <taxon>Paralvinella</taxon>
    </lineage>
</organism>
<evidence type="ECO:0000256" key="2">
    <source>
        <dbReference type="ARBA" id="ARBA00022692"/>
    </source>
</evidence>
<dbReference type="Proteomes" id="UP001208570">
    <property type="component" value="Unassembled WGS sequence"/>
</dbReference>
<evidence type="ECO:0000256" key="1">
    <source>
        <dbReference type="ARBA" id="ARBA00004141"/>
    </source>
</evidence>
<evidence type="ECO:0000256" key="7">
    <source>
        <dbReference type="ARBA" id="ARBA00043159"/>
    </source>
</evidence>
<feature type="transmembrane region" description="Helical" evidence="8">
    <location>
        <begin position="165"/>
        <end position="186"/>
    </location>
</feature>
<dbReference type="SMART" id="SM00679">
    <property type="entry name" value="CTNS"/>
    <property type="match status" value="2"/>
</dbReference>
<keyword evidence="5 8" id="KW-0472">Membrane</keyword>
<keyword evidence="3" id="KW-0677">Repeat</keyword>
<accession>A0AAD9K4M2</accession>
<dbReference type="FunFam" id="1.20.1280.290:FF:000005">
    <property type="entry name" value="PQ-loop repeat-containing protein 1"/>
    <property type="match status" value="1"/>
</dbReference>
<dbReference type="Gene3D" id="1.20.1280.290">
    <property type="match status" value="2"/>
</dbReference>
<name>A0AAD9K4M2_9ANNE</name>
<dbReference type="GO" id="GO:0005829">
    <property type="term" value="C:cytosol"/>
    <property type="evidence" value="ECO:0007669"/>
    <property type="project" value="GOC"/>
</dbReference>
<dbReference type="GO" id="GO:0005802">
    <property type="term" value="C:trans-Golgi network"/>
    <property type="evidence" value="ECO:0007669"/>
    <property type="project" value="TreeGrafter"/>
</dbReference>
<dbReference type="GO" id="GO:0016020">
    <property type="term" value="C:membrane"/>
    <property type="evidence" value="ECO:0007669"/>
    <property type="project" value="UniProtKB-SubCell"/>
</dbReference>
<feature type="transmembrane region" description="Helical" evidence="8">
    <location>
        <begin position="251"/>
        <end position="275"/>
    </location>
</feature>
<protein>
    <recommendedName>
        <fullName evidence="6">Solute carrier family 66 member 2</fullName>
    </recommendedName>
    <alternativeName>
        <fullName evidence="7">PQ-loop repeat-containing protein 1</fullName>
    </alternativeName>
</protein>
<keyword evidence="10" id="KW-1185">Reference proteome</keyword>
<dbReference type="EMBL" id="JAODUP010000061">
    <property type="protein sequence ID" value="KAK2164642.1"/>
    <property type="molecule type" value="Genomic_DNA"/>
</dbReference>